<reference evidence="2 3" key="1">
    <citation type="journal article" date="2002" name="J. Bacteriol.">
        <title>Whole-genome comparison of Mycobacterium tuberculosis clinical and laboratory strains.</title>
        <authorList>
            <person name="Fleischmann R.D."/>
            <person name="Alland D."/>
            <person name="Eisen J.A."/>
            <person name="Carpenter L."/>
            <person name="White O."/>
            <person name="Peterson J."/>
            <person name="DeBoy R."/>
            <person name="Dodson R."/>
            <person name="Gwinn M."/>
            <person name="Haft D."/>
            <person name="Hickey E."/>
            <person name="Kolonay J.F."/>
            <person name="Nelson W.C."/>
            <person name="Umayam L.A."/>
            <person name="Ermolaeva M."/>
            <person name="Salzberg S.L."/>
            <person name="Delcher A."/>
            <person name="Utterback T."/>
            <person name="Weidman J."/>
            <person name="Khouri H."/>
            <person name="Gill J."/>
            <person name="Mikula A."/>
            <person name="Bishai W."/>
            <person name="Jacobs Jr W.R.Jr."/>
            <person name="Venter J.C."/>
            <person name="Fraser C.M."/>
        </authorList>
    </citation>
    <scope>NUCLEOTIDE SEQUENCE [LARGE SCALE GENOMIC DNA]</scope>
    <source>
        <strain evidence="3">CDC 1551 / Oshkosh</strain>
    </source>
</reference>
<dbReference type="EMBL" id="AE000516">
    <property type="protein sequence ID" value="AAK46651.1"/>
    <property type="molecule type" value="Genomic_DNA"/>
</dbReference>
<organism evidence="2 3">
    <name type="scientific">Mycobacterium tuberculosis (strain CDC 1551 / Oshkosh)</name>
    <dbReference type="NCBI Taxonomy" id="83331"/>
    <lineage>
        <taxon>Bacteria</taxon>
        <taxon>Bacillati</taxon>
        <taxon>Actinomycetota</taxon>
        <taxon>Actinomycetes</taxon>
        <taxon>Mycobacteriales</taxon>
        <taxon>Mycobacteriaceae</taxon>
        <taxon>Mycobacterium</taxon>
        <taxon>Mycobacterium tuberculosis complex</taxon>
    </lineage>
</organism>
<dbReference type="KEGG" id="mtc:MT2364.1"/>
<accession>Q8VJM9</accession>
<name>Q8VJM9_MYCTO</name>
<keyword evidence="3" id="KW-1185">Reference proteome</keyword>
<protein>
    <submittedName>
        <fullName evidence="2">Uncharacterized protein</fullName>
    </submittedName>
</protein>
<evidence type="ECO:0000313" key="2">
    <source>
        <dbReference type="EMBL" id="AAK46651.1"/>
    </source>
</evidence>
<evidence type="ECO:0000313" key="3">
    <source>
        <dbReference type="Proteomes" id="UP000001020"/>
    </source>
</evidence>
<dbReference type="HOGENOM" id="CLU_3357200_0_0_11"/>
<proteinExistence type="predicted"/>
<dbReference type="Proteomes" id="UP000001020">
    <property type="component" value="Chromosome"/>
</dbReference>
<evidence type="ECO:0000256" key="1">
    <source>
        <dbReference type="SAM" id="MobiDB-lite"/>
    </source>
</evidence>
<dbReference type="AlphaFoldDB" id="Q8VJM9"/>
<feature type="compositionally biased region" description="Low complexity" evidence="1">
    <location>
        <begin position="17"/>
        <end position="28"/>
    </location>
</feature>
<sequence>MPDRCVLNEYDPSLQIAVAPGGAPEPGGTCRGAGMH</sequence>
<gene>
    <name evidence="2" type="ordered locus">MT2364.1</name>
</gene>
<feature type="region of interest" description="Disordered" evidence="1">
    <location>
        <begin position="17"/>
        <end position="36"/>
    </location>
</feature>